<dbReference type="InterPro" id="IPR001516">
    <property type="entry name" value="Proton_antipo_N"/>
</dbReference>
<dbReference type="PATRIC" id="fig|98804.3.peg.108"/>
<proteinExistence type="predicted"/>
<feature type="transmembrane region" description="Helical" evidence="8">
    <location>
        <begin position="252"/>
        <end position="274"/>
    </location>
</feature>
<dbReference type="AlphaFoldDB" id="A0A160SWT9"/>
<dbReference type="NCBIfam" id="TIGR01974">
    <property type="entry name" value="NDH_I_L"/>
    <property type="match status" value="1"/>
</dbReference>
<feature type="transmembrane region" description="Helical" evidence="8">
    <location>
        <begin position="32"/>
        <end position="54"/>
    </location>
</feature>
<dbReference type="GO" id="GO:0003954">
    <property type="term" value="F:NADH dehydrogenase activity"/>
    <property type="evidence" value="ECO:0007669"/>
    <property type="project" value="TreeGrafter"/>
</dbReference>
<dbReference type="PANTHER" id="PTHR42829">
    <property type="entry name" value="NADH-UBIQUINONE OXIDOREDUCTASE CHAIN 5"/>
    <property type="match status" value="1"/>
</dbReference>
<evidence type="ECO:0000256" key="5">
    <source>
        <dbReference type="ARBA" id="ARBA00025189"/>
    </source>
</evidence>
<dbReference type="STRING" id="98804.BTSPAZIEG_0117"/>
<feature type="domain" description="NADH:quinone oxidoreductase/Mrp antiporter transmembrane" evidence="9">
    <location>
        <begin position="132"/>
        <end position="426"/>
    </location>
</feature>
<dbReference type="GO" id="GO:0012505">
    <property type="term" value="C:endomembrane system"/>
    <property type="evidence" value="ECO:0007669"/>
    <property type="project" value="UniProtKB-SubCell"/>
</dbReference>
<feature type="domain" description="NADH-Ubiquinone oxidoreductase (complex I) chain 5 N-terminal" evidence="10">
    <location>
        <begin position="66"/>
        <end position="116"/>
    </location>
</feature>
<dbReference type="PRINTS" id="PR01434">
    <property type="entry name" value="NADHDHGNASE5"/>
</dbReference>
<comment type="subunit">
    <text evidence="6">Composed of 13 different subunits. Subunits NuoA, H, J, K, L, M, N constitute the membrane sector of the complex.</text>
</comment>
<keyword evidence="11" id="KW-0560">Oxidoreductase</keyword>
<feature type="transmembrane region" description="Helical" evidence="8">
    <location>
        <begin position="456"/>
        <end position="474"/>
    </location>
</feature>
<dbReference type="EMBL" id="LN890285">
    <property type="protein sequence ID" value="CUR53098.1"/>
    <property type="molecule type" value="Genomic_DNA"/>
</dbReference>
<dbReference type="InterPro" id="IPR018393">
    <property type="entry name" value="NADHpl_OxRdtase_5_subgr"/>
</dbReference>
<dbReference type="RefSeq" id="WP_075472441.1">
    <property type="nucleotide sequence ID" value="NZ_LN890285.1"/>
</dbReference>
<keyword evidence="12" id="KW-1185">Reference proteome</keyword>
<dbReference type="OrthoDB" id="9811798at2"/>
<feature type="transmembrane region" description="Helical" evidence="8">
    <location>
        <begin position="137"/>
        <end position="156"/>
    </location>
</feature>
<dbReference type="Pfam" id="PF00662">
    <property type="entry name" value="Proton_antipo_N"/>
    <property type="match status" value="1"/>
</dbReference>
<feature type="transmembrane region" description="Helical" evidence="8">
    <location>
        <begin position="214"/>
        <end position="240"/>
    </location>
</feature>
<protein>
    <submittedName>
        <fullName evidence="11">NADH-quinone oxidoreductase subunit L</fullName>
        <ecNumber evidence="11">1.6.5.11</ecNumber>
    </submittedName>
</protein>
<keyword evidence="4 8" id="KW-0472">Membrane</keyword>
<dbReference type="GO" id="GO:0008137">
    <property type="term" value="F:NADH dehydrogenase (ubiquinone) activity"/>
    <property type="evidence" value="ECO:0007669"/>
    <property type="project" value="InterPro"/>
</dbReference>
<evidence type="ECO:0000256" key="7">
    <source>
        <dbReference type="RuleBase" id="RU000320"/>
    </source>
</evidence>
<dbReference type="GO" id="GO:0042773">
    <property type="term" value="P:ATP synthesis coupled electron transport"/>
    <property type="evidence" value="ECO:0007669"/>
    <property type="project" value="InterPro"/>
</dbReference>
<evidence type="ECO:0000313" key="12">
    <source>
        <dbReference type="Proteomes" id="UP000243633"/>
    </source>
</evidence>
<comment type="subcellular location">
    <subcellularLocation>
        <location evidence="1">Endomembrane system</location>
        <topology evidence="1">Multi-pass membrane protein</topology>
    </subcellularLocation>
    <subcellularLocation>
        <location evidence="7">Membrane</location>
        <topology evidence="7">Multi-pass membrane protein</topology>
    </subcellularLocation>
</comment>
<dbReference type="InterPro" id="IPR003945">
    <property type="entry name" value="NU5C-like"/>
</dbReference>
<feature type="transmembrane region" description="Helical" evidence="8">
    <location>
        <begin position="6"/>
        <end position="25"/>
    </location>
</feature>
<reference evidence="12" key="1">
    <citation type="submission" date="2015-10" db="EMBL/GenBank/DDBJ databases">
        <authorList>
            <person name="Manzano-Marin A."/>
            <person name="Manzano-Marin A."/>
        </authorList>
    </citation>
    <scope>NUCLEOTIDE SEQUENCE [LARGE SCALE GENOMIC DNA]</scope>
    <source>
        <strain evidence="12">BTs</strain>
    </source>
</reference>
<dbReference type="InterPro" id="IPR001750">
    <property type="entry name" value="ND/Mrp_TM"/>
</dbReference>
<evidence type="ECO:0000256" key="1">
    <source>
        <dbReference type="ARBA" id="ARBA00004127"/>
    </source>
</evidence>
<feature type="transmembrane region" description="Helical" evidence="8">
    <location>
        <begin position="112"/>
        <end position="131"/>
    </location>
</feature>
<feature type="transmembrane region" description="Helical" evidence="8">
    <location>
        <begin position="413"/>
        <end position="435"/>
    </location>
</feature>
<feature type="transmembrane region" description="Helical" evidence="8">
    <location>
        <begin position="280"/>
        <end position="301"/>
    </location>
</feature>
<evidence type="ECO:0000256" key="2">
    <source>
        <dbReference type="ARBA" id="ARBA00022692"/>
    </source>
</evidence>
<feature type="transmembrane region" description="Helical" evidence="8">
    <location>
        <begin position="308"/>
        <end position="326"/>
    </location>
</feature>
<name>A0A160SWT9_BUCTT</name>
<dbReference type="GO" id="GO:0016020">
    <property type="term" value="C:membrane"/>
    <property type="evidence" value="ECO:0007669"/>
    <property type="project" value="UniProtKB-SubCell"/>
</dbReference>
<dbReference type="EC" id="1.6.5.11" evidence="11"/>
<evidence type="ECO:0000259" key="10">
    <source>
        <dbReference type="Pfam" id="PF00662"/>
    </source>
</evidence>
<keyword evidence="3 8" id="KW-1133">Transmembrane helix</keyword>
<gene>
    <name evidence="11" type="primary">nuoL</name>
    <name evidence="11" type="ORF">BTSPAZIEG_0117</name>
</gene>
<feature type="transmembrane region" description="Helical" evidence="8">
    <location>
        <begin position="592"/>
        <end position="613"/>
    </location>
</feature>
<evidence type="ECO:0000256" key="3">
    <source>
        <dbReference type="ARBA" id="ARBA00022989"/>
    </source>
</evidence>
<evidence type="ECO:0000256" key="8">
    <source>
        <dbReference type="SAM" id="Phobius"/>
    </source>
</evidence>
<feature type="transmembrane region" description="Helical" evidence="8">
    <location>
        <begin position="177"/>
        <end position="194"/>
    </location>
</feature>
<feature type="transmembrane region" description="Helical" evidence="8">
    <location>
        <begin position="494"/>
        <end position="512"/>
    </location>
</feature>
<evidence type="ECO:0000259" key="9">
    <source>
        <dbReference type="Pfam" id="PF00361"/>
    </source>
</evidence>
<comment type="function">
    <text evidence="5">NDH-1 shuttles electrons from NADH, via FMN and iron-sulfur (Fe-S) centers, to quinones in the respiratory chain. Couples the redox reaction to proton translocation (for every two electrons transferred, four hydrogen ions are translocated across the cytoplasmic membrane), and thus conserves the redox energy in a proton gradient.</text>
</comment>
<evidence type="ECO:0000256" key="4">
    <source>
        <dbReference type="ARBA" id="ARBA00023136"/>
    </source>
</evidence>
<evidence type="ECO:0000256" key="6">
    <source>
        <dbReference type="ARBA" id="ARBA00025811"/>
    </source>
</evidence>
<organism evidence="11 12">
    <name type="scientific">Buchnera aphidicola subsp. Tuberolachnus salignus</name>
    <dbReference type="NCBI Taxonomy" id="98804"/>
    <lineage>
        <taxon>Bacteria</taxon>
        <taxon>Pseudomonadati</taxon>
        <taxon>Pseudomonadota</taxon>
        <taxon>Gammaproteobacteria</taxon>
        <taxon>Enterobacterales</taxon>
        <taxon>Erwiniaceae</taxon>
        <taxon>Buchnera</taxon>
    </lineage>
</organism>
<sequence>MIFVNLAIFFPFLSFLLLLFNKNLFSKKIIYFIGNFFVFLSFLCVIKTTFLLYYHPQTLIIPLWSWIKCDLFNIKFNFIINKKSILLLDMVTFIGFLINFFSIWYMEKNDDISRYFAYINLFIMWIEILILSDNLLLMFFSWEGAGLCSYLLIGFYKKKIENGYSALKSFLITRFTDSFLLIAMFLIIQRYHTLNFLKLKNVVFYNSLILKNHFYNHIISFFLLLGAIGKSAQIPVHIWLLDAMVGPTPISALFHAATMVTLGIYLIIKTYYFFLLSPIILKFLIWIGVFTLIISSFTAIFQSDLKKILAYSTMSQMGYLFLSLGIKNIHAAFLHLLSHSFFKALLFLASGSLIKNLNYERNIFKINVSYKNFKIIFFSFFVGCLSLLSFPFITSSFYSKEQIFVSLLKSNHFFVLSLAMLGTFFTSIYTFRVFFYIFNFSVFDSKYIKKNDILQNFSLIILSISCLPVTYFGIQKFYNFSSISMIINEISWKMSIFTFLISMLGGIFLYMFKKFFQDICFFYRRKNFIKFFQKVIKKDWYFNKLYKKLFCLFFFNYIQFFKKNYLENFFDIFSILIKFLSNWKLLENKKKFSWYFSIIIIINIIILLMCIYFF</sequence>
<feature type="transmembrane region" description="Helical" evidence="8">
    <location>
        <begin position="85"/>
        <end position="105"/>
    </location>
</feature>
<accession>A0A160SWT9</accession>
<dbReference type="Pfam" id="PF00361">
    <property type="entry name" value="Proton_antipo_M"/>
    <property type="match status" value="1"/>
</dbReference>
<evidence type="ECO:0000313" key="11">
    <source>
        <dbReference type="EMBL" id="CUR53098.1"/>
    </source>
</evidence>
<keyword evidence="2 7" id="KW-0812">Transmembrane</keyword>
<dbReference type="Proteomes" id="UP000243633">
    <property type="component" value="Chromosome 1"/>
</dbReference>
<dbReference type="PANTHER" id="PTHR42829:SF2">
    <property type="entry name" value="NADH-UBIQUINONE OXIDOREDUCTASE CHAIN 5"/>
    <property type="match status" value="1"/>
</dbReference>
<feature type="transmembrane region" description="Helical" evidence="8">
    <location>
        <begin position="375"/>
        <end position="393"/>
    </location>
</feature>
<feature type="transmembrane region" description="Helical" evidence="8">
    <location>
        <begin position="332"/>
        <end position="354"/>
    </location>
</feature>
<dbReference type="GO" id="GO:0015990">
    <property type="term" value="P:electron transport coupled proton transport"/>
    <property type="evidence" value="ECO:0007669"/>
    <property type="project" value="TreeGrafter"/>
</dbReference>